<feature type="transmembrane region" description="Helical" evidence="1">
    <location>
        <begin position="85"/>
        <end position="108"/>
    </location>
</feature>
<dbReference type="EMBL" id="JBAHYK010000464">
    <property type="protein sequence ID" value="KAL0573781.1"/>
    <property type="molecule type" value="Genomic_DNA"/>
</dbReference>
<sequence>MPVIWGFDLSEMKWNAFAHRNMFDKRWHLRRERFVVYQLAMLICLAAECTSTYSLAKYEKLQDHIEFWSGFRASVHNNDIIDAEILTIVFCVFVATLFGADFFFLLFFPRRRYPKWYNTTKKALAVFITGGVLAGALMSTIVVATGEVDITGVSAEEAQQLVDIYKKPPLSEHSFFWASIAFLPISYTPHIPIVLLDTATPLLFHRSTRPFYPSLLPHLC</sequence>
<name>A0ABR3FES2_9AGAR</name>
<feature type="transmembrane region" description="Helical" evidence="1">
    <location>
        <begin position="124"/>
        <end position="144"/>
    </location>
</feature>
<evidence type="ECO:0000313" key="3">
    <source>
        <dbReference type="Proteomes" id="UP001465976"/>
    </source>
</evidence>
<feature type="transmembrane region" description="Helical" evidence="1">
    <location>
        <begin position="175"/>
        <end position="196"/>
    </location>
</feature>
<keyword evidence="1" id="KW-1133">Transmembrane helix</keyword>
<gene>
    <name evidence="2" type="ORF">V5O48_008168</name>
</gene>
<evidence type="ECO:0000313" key="2">
    <source>
        <dbReference type="EMBL" id="KAL0573781.1"/>
    </source>
</evidence>
<accession>A0ABR3FES2</accession>
<comment type="caution">
    <text evidence="2">The sequence shown here is derived from an EMBL/GenBank/DDBJ whole genome shotgun (WGS) entry which is preliminary data.</text>
</comment>
<feature type="transmembrane region" description="Helical" evidence="1">
    <location>
        <begin position="34"/>
        <end position="56"/>
    </location>
</feature>
<organism evidence="2 3">
    <name type="scientific">Marasmius crinis-equi</name>
    <dbReference type="NCBI Taxonomy" id="585013"/>
    <lineage>
        <taxon>Eukaryota</taxon>
        <taxon>Fungi</taxon>
        <taxon>Dikarya</taxon>
        <taxon>Basidiomycota</taxon>
        <taxon>Agaricomycotina</taxon>
        <taxon>Agaricomycetes</taxon>
        <taxon>Agaricomycetidae</taxon>
        <taxon>Agaricales</taxon>
        <taxon>Marasmiineae</taxon>
        <taxon>Marasmiaceae</taxon>
        <taxon>Marasmius</taxon>
    </lineage>
</organism>
<reference evidence="2 3" key="1">
    <citation type="submission" date="2024-02" db="EMBL/GenBank/DDBJ databases">
        <title>A draft genome for the cacao thread blight pathogen Marasmius crinis-equi.</title>
        <authorList>
            <person name="Cohen S.P."/>
            <person name="Baruah I.K."/>
            <person name="Amoako-Attah I."/>
            <person name="Bukari Y."/>
            <person name="Meinhardt L.W."/>
            <person name="Bailey B.A."/>
        </authorList>
    </citation>
    <scope>NUCLEOTIDE SEQUENCE [LARGE SCALE GENOMIC DNA]</scope>
    <source>
        <strain evidence="2 3">GH-76</strain>
    </source>
</reference>
<dbReference type="Proteomes" id="UP001465976">
    <property type="component" value="Unassembled WGS sequence"/>
</dbReference>
<protein>
    <submittedName>
        <fullName evidence="2">Uncharacterized protein</fullName>
    </submittedName>
</protein>
<proteinExistence type="predicted"/>
<evidence type="ECO:0000256" key="1">
    <source>
        <dbReference type="SAM" id="Phobius"/>
    </source>
</evidence>
<keyword evidence="1" id="KW-0812">Transmembrane</keyword>
<keyword evidence="1" id="KW-0472">Membrane</keyword>
<keyword evidence="3" id="KW-1185">Reference proteome</keyword>